<name>A0A736I045_SALHO</name>
<feature type="signal peptide" evidence="1">
    <location>
        <begin position="1"/>
        <end position="36"/>
    </location>
</feature>
<reference evidence="3" key="1">
    <citation type="journal article" date="2018" name="Genome Biol.">
        <title>SKESA: strategic k-mer extension for scrupulous assemblies.</title>
        <authorList>
            <person name="Souvorov A."/>
            <person name="Agarwala R."/>
            <person name="Lipman D.J."/>
        </authorList>
    </citation>
    <scope>NUCLEOTIDE SEQUENCE</scope>
    <source>
        <strain evidence="3">166-88</strain>
    </source>
</reference>
<dbReference type="PANTHER" id="PTHR33420">
    <property type="entry name" value="FIMBRIAL SUBUNIT ELFA-RELATED"/>
    <property type="match status" value="1"/>
</dbReference>
<dbReference type="GO" id="GO:0009289">
    <property type="term" value="C:pilus"/>
    <property type="evidence" value="ECO:0007669"/>
    <property type="project" value="InterPro"/>
</dbReference>
<evidence type="ECO:0000259" key="2">
    <source>
        <dbReference type="Pfam" id="PF00419"/>
    </source>
</evidence>
<feature type="chain" id="PRO_5028406445" evidence="1">
    <location>
        <begin position="37"/>
        <end position="186"/>
    </location>
</feature>
<dbReference type="InterPro" id="IPR050263">
    <property type="entry name" value="Bact_Fimbrial_Adh_Pro"/>
</dbReference>
<dbReference type="GO" id="GO:0043709">
    <property type="term" value="P:cell adhesion involved in single-species biofilm formation"/>
    <property type="evidence" value="ECO:0007669"/>
    <property type="project" value="TreeGrafter"/>
</dbReference>
<reference evidence="3" key="2">
    <citation type="submission" date="2018-07" db="EMBL/GenBank/DDBJ databases">
        <authorList>
            <consortium name="NCBI Pathogen Detection Project"/>
        </authorList>
    </citation>
    <scope>NUCLEOTIDE SEQUENCE</scope>
    <source>
        <strain evidence="3">166-88</strain>
    </source>
</reference>
<dbReference type="InterPro" id="IPR036937">
    <property type="entry name" value="Adhesion_dom_fimbrial_sf"/>
</dbReference>
<dbReference type="Pfam" id="PF00419">
    <property type="entry name" value="Fimbrial"/>
    <property type="match status" value="1"/>
</dbReference>
<dbReference type="AlphaFoldDB" id="A0A736I045"/>
<evidence type="ECO:0000313" key="3">
    <source>
        <dbReference type="EMBL" id="HAE7581343.1"/>
    </source>
</evidence>
<comment type="caution">
    <text evidence="3">The sequence shown here is derived from an EMBL/GenBank/DDBJ whole genome shotgun (WGS) entry which is preliminary data.</text>
</comment>
<dbReference type="EMBL" id="DAASYS010000012">
    <property type="protein sequence ID" value="HAE7581343.1"/>
    <property type="molecule type" value="Genomic_DNA"/>
</dbReference>
<dbReference type="SUPFAM" id="SSF49401">
    <property type="entry name" value="Bacterial adhesins"/>
    <property type="match status" value="1"/>
</dbReference>
<dbReference type="InterPro" id="IPR000259">
    <property type="entry name" value="Adhesion_dom_fimbrial"/>
</dbReference>
<organism evidence="3">
    <name type="scientific">Salmonella enterica subsp. houtenae serovar 44:z36[z38]:-</name>
    <dbReference type="NCBI Taxonomy" id="1967609"/>
    <lineage>
        <taxon>Bacteria</taxon>
        <taxon>Pseudomonadati</taxon>
        <taxon>Pseudomonadota</taxon>
        <taxon>Gammaproteobacteria</taxon>
        <taxon>Enterobacterales</taxon>
        <taxon>Enterobacteriaceae</taxon>
        <taxon>Salmonella</taxon>
    </lineage>
</organism>
<gene>
    <name evidence="3" type="ORF">GND75_002962</name>
</gene>
<proteinExistence type="predicted"/>
<keyword evidence="1" id="KW-0732">Signal</keyword>
<accession>A0A736I045</accession>
<sequence>MGREAGRVKQNRNRWCAVCLIGVLLCGQGGVFSAHADIPITITATIIEPTCNVTDQNGNNQMEVDFKDVLVDEVGTGGNTGKVSLLLMKVTCDGGAPVGKTLSMYINPTGGIMSYAGRTVLGTTMPGLGIDLTTDGKSSFPLETWTPVVTGTGGLLIAEAMLVSEKVADLKGGAFTSTASMVMAYQ</sequence>
<protein>
    <submittedName>
        <fullName evidence="3">Fimbrial protein</fullName>
    </submittedName>
</protein>
<feature type="domain" description="Fimbrial-type adhesion" evidence="2">
    <location>
        <begin position="40"/>
        <end position="186"/>
    </location>
</feature>
<dbReference type="PANTHER" id="PTHR33420:SF34">
    <property type="entry name" value="MINOR FIMBRIAL SUBUNIT"/>
    <property type="match status" value="1"/>
</dbReference>
<dbReference type="Gene3D" id="2.60.40.1090">
    <property type="entry name" value="Fimbrial-type adhesion domain"/>
    <property type="match status" value="1"/>
</dbReference>
<dbReference type="InterPro" id="IPR008966">
    <property type="entry name" value="Adhesion_dom_sf"/>
</dbReference>
<evidence type="ECO:0000256" key="1">
    <source>
        <dbReference type="SAM" id="SignalP"/>
    </source>
</evidence>